<gene>
    <name evidence="3" type="ORF">GCM10008955_20810</name>
</gene>
<proteinExistence type="predicted"/>
<dbReference type="SUPFAM" id="SSF55729">
    <property type="entry name" value="Acyl-CoA N-acyltransferases (Nat)"/>
    <property type="match status" value="1"/>
</dbReference>
<keyword evidence="1" id="KW-0046">Antibiotic resistance</keyword>
<comment type="caution">
    <text evidence="3">The sequence shown here is derived from an EMBL/GenBank/DDBJ whole genome shotgun (WGS) entry which is preliminary data.</text>
</comment>
<evidence type="ECO:0000259" key="2">
    <source>
        <dbReference type="PROSITE" id="PS51186"/>
    </source>
</evidence>
<name>A0ABQ2EUC8_9DEIO</name>
<protein>
    <submittedName>
        <fullName evidence="3">Acetyltransferase</fullName>
    </submittedName>
</protein>
<evidence type="ECO:0000256" key="1">
    <source>
        <dbReference type="ARBA" id="ARBA00023251"/>
    </source>
</evidence>
<dbReference type="InterPro" id="IPR016181">
    <property type="entry name" value="Acyl_CoA_acyltransferase"/>
</dbReference>
<sequence length="174" mass="19490">MTGTAVRVTFEPLRPQHLQLLTRWLQAPHVRAFWDDGERDEGAVQSHYFEDRDRVPGFIFSEGGSPAGFLQCEHLTPEHGFWPYATPDGETWAVDLLIGEEELMGRGLGPRVICAFLARLAARPPGWQRILIDPDVRNVRAIRAYTKAEFVPVALLGSLQLMALDRAPSFPTAV</sequence>
<evidence type="ECO:0000313" key="4">
    <source>
        <dbReference type="Proteomes" id="UP000647587"/>
    </source>
</evidence>
<dbReference type="InterPro" id="IPR000182">
    <property type="entry name" value="GNAT_dom"/>
</dbReference>
<feature type="domain" description="N-acetyltransferase" evidence="2">
    <location>
        <begin position="8"/>
        <end position="174"/>
    </location>
</feature>
<organism evidence="3 4">
    <name type="scientific">Deinococcus malanensis</name>
    <dbReference type="NCBI Taxonomy" id="1706855"/>
    <lineage>
        <taxon>Bacteria</taxon>
        <taxon>Thermotogati</taxon>
        <taxon>Deinococcota</taxon>
        <taxon>Deinococci</taxon>
        <taxon>Deinococcales</taxon>
        <taxon>Deinococcaceae</taxon>
        <taxon>Deinococcus</taxon>
    </lineage>
</organism>
<dbReference type="PANTHER" id="PTHR31438">
    <property type="entry name" value="LYSINE N-ACYLTRANSFERASE C17G9.06C-RELATED"/>
    <property type="match status" value="1"/>
</dbReference>
<dbReference type="PROSITE" id="PS51186">
    <property type="entry name" value="GNAT"/>
    <property type="match status" value="1"/>
</dbReference>
<dbReference type="Proteomes" id="UP000647587">
    <property type="component" value="Unassembled WGS sequence"/>
</dbReference>
<accession>A0ABQ2EUC8</accession>
<dbReference type="PANTHER" id="PTHR31438:SF1">
    <property type="entry name" value="LYSINE N-ACYLTRANSFERASE C17G9.06C-RELATED"/>
    <property type="match status" value="1"/>
</dbReference>
<dbReference type="EMBL" id="BMPP01000007">
    <property type="protein sequence ID" value="GGK26874.1"/>
    <property type="molecule type" value="Genomic_DNA"/>
</dbReference>
<dbReference type="Gene3D" id="3.40.630.30">
    <property type="match status" value="1"/>
</dbReference>
<evidence type="ECO:0000313" key="3">
    <source>
        <dbReference type="EMBL" id="GGK26874.1"/>
    </source>
</evidence>
<dbReference type="Pfam" id="PF13523">
    <property type="entry name" value="Acetyltransf_8"/>
    <property type="match status" value="1"/>
</dbReference>
<keyword evidence="4" id="KW-1185">Reference proteome</keyword>
<dbReference type="RefSeq" id="WP_189007865.1">
    <property type="nucleotide sequence ID" value="NZ_BMPP01000007.1"/>
</dbReference>
<reference evidence="4" key="1">
    <citation type="journal article" date="2019" name="Int. J. Syst. Evol. Microbiol.">
        <title>The Global Catalogue of Microorganisms (GCM) 10K type strain sequencing project: providing services to taxonomists for standard genome sequencing and annotation.</title>
        <authorList>
            <consortium name="The Broad Institute Genomics Platform"/>
            <consortium name="The Broad Institute Genome Sequencing Center for Infectious Disease"/>
            <person name="Wu L."/>
            <person name="Ma J."/>
        </authorList>
    </citation>
    <scope>NUCLEOTIDE SEQUENCE [LARGE SCALE GENOMIC DNA]</scope>
    <source>
        <strain evidence="4">JCM 30331</strain>
    </source>
</reference>